<sequence length="398" mass="43097">MKKIILPLLVIAIAIGLGKFIIATGPEADKQPQEIPATVVDAQTLKLQDYQVVLKASGIVRAHTQTNLVAEVSGKVLEISPNFQEGGYFNQGDTLLKLDAANYTNAITIAEGDLAQKQLTLQEQQAQAKLAQQDWNLLDSSRNRPQSDLAARRPHIAAAQAAINAAEAKLQQEKLNLARTRITAPYSGRVQEKRVDVGQYVSPGTVLGIIYATDALEVHLPLSLAQHALLNMPEAFRNKAVDAAQMPTVSFHPTTGNAQDEWPGQVVRSSASLDEKSRQITVIARIDNPYDAREGISTPLRIGQYVSAAIQGKLFNNVYVLPPSAVRQGKEILLLQDGKVLVQAIDVVWSTETDVVIRSATDLNGKRIITTPLPQATTGQVVQVAGEKPQKQAAEVKP</sequence>
<evidence type="ECO:0000313" key="4">
    <source>
        <dbReference type="EMBL" id="QTR46892.1"/>
    </source>
</evidence>
<dbReference type="Gene3D" id="1.10.287.470">
    <property type="entry name" value="Helix hairpin bin"/>
    <property type="match status" value="1"/>
</dbReference>
<keyword evidence="5" id="KW-1185">Reference proteome</keyword>
<dbReference type="Pfam" id="PF25917">
    <property type="entry name" value="BSH_RND"/>
    <property type="match status" value="1"/>
</dbReference>
<dbReference type="EMBL" id="CP072801">
    <property type="protein sequence ID" value="QTR46892.1"/>
    <property type="molecule type" value="Genomic_DNA"/>
</dbReference>
<comment type="similarity">
    <text evidence="1">Belongs to the membrane fusion protein (MFP) (TC 8.A.1) family.</text>
</comment>
<organism evidence="4 5">
    <name type="scientific">Thiothrix litoralis</name>
    <dbReference type="NCBI Taxonomy" id="2891210"/>
    <lineage>
        <taxon>Bacteria</taxon>
        <taxon>Pseudomonadati</taxon>
        <taxon>Pseudomonadota</taxon>
        <taxon>Gammaproteobacteria</taxon>
        <taxon>Thiotrichales</taxon>
        <taxon>Thiotrichaceae</taxon>
        <taxon>Thiothrix</taxon>
    </lineage>
</organism>
<dbReference type="InterPro" id="IPR006143">
    <property type="entry name" value="RND_pump_MFP"/>
</dbReference>
<evidence type="ECO:0000256" key="1">
    <source>
        <dbReference type="ARBA" id="ARBA00009477"/>
    </source>
</evidence>
<evidence type="ECO:0000313" key="5">
    <source>
        <dbReference type="Proteomes" id="UP000672039"/>
    </source>
</evidence>
<evidence type="ECO:0000259" key="3">
    <source>
        <dbReference type="Pfam" id="PF25917"/>
    </source>
</evidence>
<accession>A0ABX7WV38</accession>
<dbReference type="SUPFAM" id="SSF111369">
    <property type="entry name" value="HlyD-like secretion proteins"/>
    <property type="match status" value="1"/>
</dbReference>
<gene>
    <name evidence="4" type="ORF">J9253_02795</name>
</gene>
<feature type="coiled-coil region" evidence="2">
    <location>
        <begin position="114"/>
        <end position="183"/>
    </location>
</feature>
<name>A0ABX7WV38_9GAMM</name>
<dbReference type="Gene3D" id="2.40.30.170">
    <property type="match status" value="1"/>
</dbReference>
<dbReference type="Gene3D" id="2.40.50.100">
    <property type="match status" value="1"/>
</dbReference>
<protein>
    <submittedName>
        <fullName evidence="4">Efflux RND transporter periplasmic adaptor subunit</fullName>
    </submittedName>
</protein>
<dbReference type="RefSeq" id="WP_210223211.1">
    <property type="nucleotide sequence ID" value="NZ_CP072801.1"/>
</dbReference>
<dbReference type="Proteomes" id="UP000672039">
    <property type="component" value="Chromosome"/>
</dbReference>
<dbReference type="InterPro" id="IPR058625">
    <property type="entry name" value="MdtA-like_BSH"/>
</dbReference>
<feature type="domain" description="Multidrug resistance protein MdtA-like barrel-sandwich hybrid" evidence="3">
    <location>
        <begin position="68"/>
        <end position="210"/>
    </location>
</feature>
<keyword evidence="2" id="KW-0175">Coiled coil</keyword>
<reference evidence="4 5" key="1">
    <citation type="submission" date="2021-04" db="EMBL/GenBank/DDBJ databases">
        <title>Genomics, taxonomy and metabolism of representatives of sulfur bacteria of the genus Thiothrix: Thiothrix fructosivorans QT, Thiothrix unzii A1T and three new species, Thiothrix subterranea sp. nov., Thiothrix litoralis sp. nov. and 'Candidatus Thiothrix anitrata' sp. nov.</title>
        <authorList>
            <person name="Ravin N.V."/>
            <person name="Smolyakov D."/>
            <person name="Rudenko T.S."/>
            <person name="Mardanov A.V."/>
            <person name="Beletsky A.V."/>
            <person name="Markov N.D."/>
            <person name="Fomenkov A.I."/>
            <person name="Roberts R.J."/>
            <person name="Karnachuk O.V."/>
            <person name="Novikov A."/>
            <person name="Grabovich M.Y."/>
        </authorList>
    </citation>
    <scope>NUCLEOTIDE SEQUENCE [LARGE SCALE GENOMIC DNA]</scope>
    <source>
        <strain evidence="4 5">AS</strain>
    </source>
</reference>
<dbReference type="NCBIfam" id="TIGR01730">
    <property type="entry name" value="RND_mfp"/>
    <property type="match status" value="1"/>
</dbReference>
<dbReference type="PANTHER" id="PTHR30469">
    <property type="entry name" value="MULTIDRUG RESISTANCE PROTEIN MDTA"/>
    <property type="match status" value="1"/>
</dbReference>
<proteinExistence type="inferred from homology"/>
<dbReference type="PANTHER" id="PTHR30469:SF12">
    <property type="entry name" value="MULTIDRUG RESISTANCE PROTEIN MDTA"/>
    <property type="match status" value="1"/>
</dbReference>
<evidence type="ECO:0000256" key="2">
    <source>
        <dbReference type="SAM" id="Coils"/>
    </source>
</evidence>